<accession>A0A1B0ALH1</accession>
<feature type="chain" id="PRO_5008403947" description="Tryptophanyl-tRNA synthetase" evidence="2">
    <location>
        <begin position="22"/>
        <end position="133"/>
    </location>
</feature>
<dbReference type="SUPFAM" id="SSF52374">
    <property type="entry name" value="Nucleotidylyl transferase"/>
    <property type="match status" value="1"/>
</dbReference>
<dbReference type="Gene3D" id="3.40.50.620">
    <property type="entry name" value="HUPs"/>
    <property type="match status" value="1"/>
</dbReference>
<dbReference type="GO" id="GO:0004830">
    <property type="term" value="F:tryptophan-tRNA ligase activity"/>
    <property type="evidence" value="ECO:0007669"/>
    <property type="project" value="TreeGrafter"/>
</dbReference>
<dbReference type="Gene3D" id="1.10.240.10">
    <property type="entry name" value="Tyrosyl-Transfer RNA Synthetase"/>
    <property type="match status" value="1"/>
</dbReference>
<evidence type="ECO:0000313" key="3">
    <source>
        <dbReference type="EnsemblMetazoa" id="GPPI000803-PA"/>
    </source>
</evidence>
<dbReference type="EnsemblMetazoa" id="GPPI000803-RA">
    <property type="protein sequence ID" value="GPPI000803-PA"/>
    <property type="gene ID" value="GPPI000803"/>
</dbReference>
<dbReference type="PANTHER" id="PTHR10055">
    <property type="entry name" value="TRYPTOPHANYL-TRNA SYNTHETASE"/>
    <property type="match status" value="1"/>
</dbReference>
<dbReference type="Proteomes" id="UP000092460">
    <property type="component" value="Unassembled WGS sequence"/>
</dbReference>
<dbReference type="STRING" id="67801.A0A1B0ALH1"/>
<sequence length="133" mass="14989">MYENIQFGIVLFIYWFMTAQAAPAISSTFPFLFGNKKVHCLVPCAIDQDPYFRRTGHISPRLGYPKGALIILVFSRLYKVPTQKCPQNSAIFLIDASEQIKNKINNYAFSGGRDTIEEHRAMGGVPRRGSNSL</sequence>
<dbReference type="AlphaFoldDB" id="A0A1B0ALH1"/>
<proteinExistence type="predicted"/>
<dbReference type="GO" id="GO:0006436">
    <property type="term" value="P:tryptophanyl-tRNA aminoacylation"/>
    <property type="evidence" value="ECO:0007669"/>
    <property type="project" value="TreeGrafter"/>
</dbReference>
<reference evidence="3" key="2">
    <citation type="submission" date="2020-05" db="UniProtKB">
        <authorList>
            <consortium name="EnsemblMetazoa"/>
        </authorList>
    </citation>
    <scope>IDENTIFICATION</scope>
    <source>
        <strain evidence="3">IAEA</strain>
    </source>
</reference>
<dbReference type="GO" id="GO:0005737">
    <property type="term" value="C:cytoplasm"/>
    <property type="evidence" value="ECO:0007669"/>
    <property type="project" value="TreeGrafter"/>
</dbReference>
<dbReference type="VEuPathDB" id="VectorBase:GPPI000803"/>
<keyword evidence="2" id="KW-0732">Signal</keyword>
<name>A0A1B0ALH1_9MUSC</name>
<protein>
    <recommendedName>
        <fullName evidence="1">Tryptophanyl-tRNA synthetase</fullName>
    </recommendedName>
</protein>
<evidence type="ECO:0000256" key="1">
    <source>
        <dbReference type="ARBA" id="ARBA00030268"/>
    </source>
</evidence>
<organism evidence="3 4">
    <name type="scientific">Glossina palpalis gambiensis</name>
    <dbReference type="NCBI Taxonomy" id="67801"/>
    <lineage>
        <taxon>Eukaryota</taxon>
        <taxon>Metazoa</taxon>
        <taxon>Ecdysozoa</taxon>
        <taxon>Arthropoda</taxon>
        <taxon>Hexapoda</taxon>
        <taxon>Insecta</taxon>
        <taxon>Pterygota</taxon>
        <taxon>Neoptera</taxon>
        <taxon>Endopterygota</taxon>
        <taxon>Diptera</taxon>
        <taxon>Brachycera</taxon>
        <taxon>Muscomorpha</taxon>
        <taxon>Hippoboscoidea</taxon>
        <taxon>Glossinidae</taxon>
        <taxon>Glossina</taxon>
    </lineage>
</organism>
<feature type="signal peptide" evidence="2">
    <location>
        <begin position="1"/>
        <end position="21"/>
    </location>
</feature>
<reference evidence="4" key="1">
    <citation type="submission" date="2015-01" db="EMBL/GenBank/DDBJ databases">
        <authorList>
            <person name="Aksoy S."/>
            <person name="Warren W."/>
            <person name="Wilson R.K."/>
        </authorList>
    </citation>
    <scope>NUCLEOTIDE SEQUENCE [LARGE SCALE GENOMIC DNA]</scope>
    <source>
        <strain evidence="4">IAEA</strain>
    </source>
</reference>
<evidence type="ECO:0000313" key="4">
    <source>
        <dbReference type="Proteomes" id="UP000092460"/>
    </source>
</evidence>
<evidence type="ECO:0000256" key="2">
    <source>
        <dbReference type="SAM" id="SignalP"/>
    </source>
</evidence>
<keyword evidence="4" id="KW-1185">Reference proteome</keyword>
<dbReference type="PANTHER" id="PTHR10055:SF1">
    <property type="entry name" value="TRYPTOPHAN--TRNA LIGASE, CYTOPLASMIC"/>
    <property type="match status" value="1"/>
</dbReference>
<dbReference type="EMBL" id="JXJN01031074">
    <property type="status" value="NOT_ANNOTATED_CDS"/>
    <property type="molecule type" value="Genomic_DNA"/>
</dbReference>
<dbReference type="InterPro" id="IPR014729">
    <property type="entry name" value="Rossmann-like_a/b/a_fold"/>
</dbReference>